<accession>A0A4T0X371</accession>
<dbReference type="InterPro" id="IPR029058">
    <property type="entry name" value="AB_hydrolase_fold"/>
</dbReference>
<evidence type="ECO:0000256" key="1">
    <source>
        <dbReference type="ARBA" id="ARBA00013279"/>
    </source>
</evidence>
<reference evidence="5 6" key="1">
    <citation type="journal article" date="2019" name="Front. Genet.">
        <title>Whole-Genome Sequencing of the Opportunistic Yeast Pathogen Candida inconspicua Uncovers Its Hybrid Origin.</title>
        <authorList>
            <person name="Mixao V."/>
            <person name="Hansen A.P."/>
            <person name="Saus E."/>
            <person name="Boekhout T."/>
            <person name="Lass-Florl C."/>
            <person name="Gabaldon T."/>
        </authorList>
    </citation>
    <scope>NUCLEOTIDE SEQUENCE [LARGE SCALE GENOMIC DNA]</scope>
    <source>
        <strain evidence="5 6">CBS 180</strain>
    </source>
</reference>
<keyword evidence="2" id="KW-0378">Hydrolase</keyword>
<proteinExistence type="predicted"/>
<dbReference type="Gene3D" id="3.40.50.1820">
    <property type="entry name" value="alpha/beta hydrolase"/>
    <property type="match status" value="1"/>
</dbReference>
<dbReference type="EMBL" id="SELW01000280">
    <property type="protein sequence ID" value="TID29613.1"/>
    <property type="molecule type" value="Genomic_DNA"/>
</dbReference>
<dbReference type="Proteomes" id="UP000307173">
    <property type="component" value="Unassembled WGS sequence"/>
</dbReference>
<dbReference type="SUPFAM" id="SSF53474">
    <property type="entry name" value="alpha/beta-Hydrolases"/>
    <property type="match status" value="1"/>
</dbReference>
<dbReference type="STRING" id="52247.A0A4T0X371"/>
<keyword evidence="6" id="KW-1185">Reference proteome</keyword>
<dbReference type="GO" id="GO:0006629">
    <property type="term" value="P:lipid metabolic process"/>
    <property type="evidence" value="ECO:0007669"/>
    <property type="project" value="InterPro"/>
</dbReference>
<dbReference type="PANTHER" id="PTHR46640">
    <property type="entry name" value="TRIACYLGLYCEROL LIPASE, PUTATIVE (AFU_ORTHOLOGUE AFUA_6G06510)-RELATED"/>
    <property type="match status" value="1"/>
</dbReference>
<dbReference type="CDD" id="cd00519">
    <property type="entry name" value="Lipase_3"/>
    <property type="match status" value="1"/>
</dbReference>
<name>A0A4T0X371_9ASCO</name>
<sequence>MLIQHQLVFKLFIFATLALSYTNNTDGPIYKANKVQLSILETKFSLYDKIVRSAIFSALSYCTKHDNIKSGNLQLACPCTLCTENEDNVTVVKVFRGKVSGVLFKDDSNAELILAIKGTTSNSEWLMDFKILPIPYHFMNNRKRSWKKFIAINKNCKGCTVHKGFYDGAREIYDNMFDDFYKLIEQNPEYKISVVGHSLGGAIAPFIANELLLAGKSPRLTTFGSPKIGNKVFAKWMNKLWNIQDHYTNIESLNVDPIYIRVSHKNDIVPLLPTRQMGYKHSGIDLFFTVSEIPMLEEHIKLKSSSSTELNPTPEPFPDFKSKKEFDAAMDSHRVYILRMNQCVAKQFERF</sequence>
<evidence type="ECO:0000313" key="6">
    <source>
        <dbReference type="Proteomes" id="UP000307173"/>
    </source>
</evidence>
<gene>
    <name evidence="5" type="ORF">CANINC_001732</name>
</gene>
<feature type="chain" id="PRO_5021031425" description="triacylglycerol lipase" evidence="3">
    <location>
        <begin position="21"/>
        <end position="351"/>
    </location>
</feature>
<protein>
    <recommendedName>
        <fullName evidence="1">triacylglycerol lipase</fullName>
        <ecNumber evidence="1">3.1.1.3</ecNumber>
    </recommendedName>
</protein>
<dbReference type="AlphaFoldDB" id="A0A4T0X371"/>
<dbReference type="PANTHER" id="PTHR46640:SF3">
    <property type="entry name" value="LIPASE LIH1-RELATED"/>
    <property type="match status" value="1"/>
</dbReference>
<evidence type="ECO:0000259" key="4">
    <source>
        <dbReference type="Pfam" id="PF01764"/>
    </source>
</evidence>
<evidence type="ECO:0000313" key="5">
    <source>
        <dbReference type="EMBL" id="TID29613.1"/>
    </source>
</evidence>
<dbReference type="EC" id="3.1.1.3" evidence="1"/>
<comment type="caution">
    <text evidence="5">The sequence shown here is derived from an EMBL/GenBank/DDBJ whole genome shotgun (WGS) entry which is preliminary data.</text>
</comment>
<dbReference type="InterPro" id="IPR002921">
    <property type="entry name" value="Fungal_lipase-type"/>
</dbReference>
<evidence type="ECO:0000256" key="3">
    <source>
        <dbReference type="SAM" id="SignalP"/>
    </source>
</evidence>
<feature type="signal peptide" evidence="3">
    <location>
        <begin position="1"/>
        <end position="20"/>
    </location>
</feature>
<evidence type="ECO:0000256" key="2">
    <source>
        <dbReference type="ARBA" id="ARBA00022801"/>
    </source>
</evidence>
<dbReference type="InterPro" id="IPR051299">
    <property type="entry name" value="AB_hydrolase_lip/est"/>
</dbReference>
<keyword evidence="3" id="KW-0732">Signal</keyword>
<dbReference type="OrthoDB" id="406844at2759"/>
<dbReference type="GO" id="GO:0004806">
    <property type="term" value="F:triacylglycerol lipase activity"/>
    <property type="evidence" value="ECO:0007669"/>
    <property type="project" value="UniProtKB-EC"/>
</dbReference>
<organism evidence="5 6">
    <name type="scientific">Pichia inconspicua</name>
    <dbReference type="NCBI Taxonomy" id="52247"/>
    <lineage>
        <taxon>Eukaryota</taxon>
        <taxon>Fungi</taxon>
        <taxon>Dikarya</taxon>
        <taxon>Ascomycota</taxon>
        <taxon>Saccharomycotina</taxon>
        <taxon>Pichiomycetes</taxon>
        <taxon>Pichiales</taxon>
        <taxon>Pichiaceae</taxon>
        <taxon>Pichia</taxon>
    </lineage>
</organism>
<feature type="domain" description="Fungal lipase-type" evidence="4">
    <location>
        <begin position="114"/>
        <end position="276"/>
    </location>
</feature>
<dbReference type="Pfam" id="PF01764">
    <property type="entry name" value="Lipase_3"/>
    <property type="match status" value="1"/>
</dbReference>